<dbReference type="Proteomes" id="UP000654075">
    <property type="component" value="Unassembled WGS sequence"/>
</dbReference>
<proteinExistence type="predicted"/>
<name>A0A813KYS5_POLGL</name>
<dbReference type="EMBL" id="CAJNNW010032882">
    <property type="protein sequence ID" value="CAE8715918.1"/>
    <property type="molecule type" value="Genomic_DNA"/>
</dbReference>
<accession>A0A813KYS5</accession>
<organism evidence="2 3">
    <name type="scientific">Polarella glacialis</name>
    <name type="common">Dinoflagellate</name>
    <dbReference type="NCBI Taxonomy" id="89957"/>
    <lineage>
        <taxon>Eukaryota</taxon>
        <taxon>Sar</taxon>
        <taxon>Alveolata</taxon>
        <taxon>Dinophyceae</taxon>
        <taxon>Suessiales</taxon>
        <taxon>Suessiaceae</taxon>
        <taxon>Polarella</taxon>
    </lineage>
</organism>
<evidence type="ECO:0000313" key="3">
    <source>
        <dbReference type="Proteomes" id="UP000626109"/>
    </source>
</evidence>
<dbReference type="EMBL" id="CAJNNV010004732">
    <property type="protein sequence ID" value="CAE8591160.1"/>
    <property type="molecule type" value="Genomic_DNA"/>
</dbReference>
<dbReference type="Proteomes" id="UP000626109">
    <property type="component" value="Unassembled WGS sequence"/>
</dbReference>
<evidence type="ECO:0000313" key="1">
    <source>
        <dbReference type="EMBL" id="CAE8591160.1"/>
    </source>
</evidence>
<dbReference type="AlphaFoldDB" id="A0A813KYS5"/>
<gene>
    <name evidence="1" type="ORF">PGLA1383_LOCUS9848</name>
    <name evidence="2" type="ORF">PGLA2088_LOCUS38838</name>
</gene>
<evidence type="ECO:0000313" key="2">
    <source>
        <dbReference type="EMBL" id="CAE8715918.1"/>
    </source>
</evidence>
<reference evidence="2" key="1">
    <citation type="submission" date="2021-02" db="EMBL/GenBank/DDBJ databases">
        <authorList>
            <person name="Dougan E. K."/>
            <person name="Rhodes N."/>
            <person name="Thang M."/>
            <person name="Chan C."/>
        </authorList>
    </citation>
    <scope>NUCLEOTIDE SEQUENCE</scope>
</reference>
<keyword evidence="4" id="KW-1185">Reference proteome</keyword>
<protein>
    <submittedName>
        <fullName evidence="2">Uncharacterized protein</fullName>
    </submittedName>
</protein>
<sequence>MPQSAVPISTCNAGTTCGQNSTHLPAAAYRHVQCRNRRCQSARAMLEQRVAKTVPTCQRLLIGTCNAAIGGANQHVQCWNNVWPKQYQLTKLGYLHTAHFDCKIQARRALS</sequence>
<evidence type="ECO:0000313" key="4">
    <source>
        <dbReference type="Proteomes" id="UP000654075"/>
    </source>
</evidence>
<comment type="caution">
    <text evidence="2">The sequence shown here is derived from an EMBL/GenBank/DDBJ whole genome shotgun (WGS) entry which is preliminary data.</text>
</comment>